<dbReference type="InterPro" id="IPR027417">
    <property type="entry name" value="P-loop_NTPase"/>
</dbReference>
<name>A0A378MYS7_MANHA</name>
<dbReference type="InterPro" id="IPR003439">
    <property type="entry name" value="ABC_transporter-like_ATP-bd"/>
</dbReference>
<evidence type="ECO:0000259" key="13">
    <source>
        <dbReference type="PROSITE" id="PS50893"/>
    </source>
</evidence>
<dbReference type="Pfam" id="PF00005">
    <property type="entry name" value="ABC_tran"/>
    <property type="match status" value="1"/>
</dbReference>
<evidence type="ECO:0000256" key="11">
    <source>
        <dbReference type="ARBA" id="ARBA00024829"/>
    </source>
</evidence>
<sequence>MALLDIRHLSIEIDTPKGRVKMVDNINLTVDEGEICGLVGESGSGKSLIAKVICGMIKDEWIVSADRFRFDDIELLKLSPAERRKLVGDHISMVFQDPLTSLDPSQQIGKQLMQTIQFRGKWWQRFGWKKKKAIELLHRVGIRDHQDIMKSYPSDITEGEAQKVMIAMAVANQPRLLVADEPTNIMESTTQLQVYRLLSSMNQNLGTSILLVSNDMCSIQNWVDSYNVLYCGQTVEIADKESILESSYHPYTRVLLNSSPDFSQPLAFKSSLNTLRGSVPMLQEMPIGCRLGPRCPFAQKKCINKPPLVKVKQHEFACHFPINFREQNLLKNKTENTPFVVAEIAENTPFVVAEIAEKEAF</sequence>
<dbReference type="EMBL" id="UGPL01000003">
    <property type="protein sequence ID" value="STY58673.1"/>
    <property type="molecule type" value="Genomic_DNA"/>
</dbReference>
<dbReference type="PANTHER" id="PTHR43297:SF4">
    <property type="entry name" value="PUTRESCINE EXPORT SYSTEM ATP-BINDING PROTEIN SAPD"/>
    <property type="match status" value="1"/>
</dbReference>
<dbReference type="EC" id="7.4.2.5" evidence="3"/>
<organism evidence="14 16">
    <name type="scientific">Mannheimia haemolytica</name>
    <name type="common">Pasteurella haemolytica</name>
    <dbReference type="NCBI Taxonomy" id="75985"/>
    <lineage>
        <taxon>Bacteria</taxon>
        <taxon>Pseudomonadati</taxon>
        <taxon>Pseudomonadota</taxon>
        <taxon>Gammaproteobacteria</taxon>
        <taxon>Pasteurellales</taxon>
        <taxon>Pasteurellaceae</taxon>
        <taxon>Mannheimia</taxon>
    </lineage>
</organism>
<evidence type="ECO:0000256" key="6">
    <source>
        <dbReference type="ARBA" id="ARBA00022475"/>
    </source>
</evidence>
<comment type="function">
    <text evidence="11">Part of the ABC transporter complex LktBD involved in leukotoxin export. Transmembrane domains (TMD) form a pore in the inner membrane and the ATP-binding domain (NBD) is responsible for energy generation.</text>
</comment>
<dbReference type="GO" id="GO:0016887">
    <property type="term" value="F:ATP hydrolysis activity"/>
    <property type="evidence" value="ECO:0007669"/>
    <property type="project" value="InterPro"/>
</dbReference>
<evidence type="ECO:0000256" key="1">
    <source>
        <dbReference type="ARBA" id="ARBA00004417"/>
    </source>
</evidence>
<dbReference type="Pfam" id="PF08352">
    <property type="entry name" value="oligo_HPY"/>
    <property type="match status" value="1"/>
</dbReference>
<dbReference type="SUPFAM" id="SSF52540">
    <property type="entry name" value="P-loop containing nucleoside triphosphate hydrolases"/>
    <property type="match status" value="1"/>
</dbReference>
<keyword evidence="14" id="KW-0378">Hydrolase</keyword>
<dbReference type="AlphaFoldDB" id="A0A378MYS7"/>
<dbReference type="InterPro" id="IPR013563">
    <property type="entry name" value="Oligopep_ABC_C"/>
</dbReference>
<keyword evidence="8" id="KW-0547">Nucleotide-binding</keyword>
<evidence type="ECO:0000256" key="4">
    <source>
        <dbReference type="ARBA" id="ARBA00021004"/>
    </source>
</evidence>
<dbReference type="GO" id="GO:0015833">
    <property type="term" value="P:peptide transport"/>
    <property type="evidence" value="ECO:0007669"/>
    <property type="project" value="InterPro"/>
</dbReference>
<evidence type="ECO:0000256" key="7">
    <source>
        <dbReference type="ARBA" id="ARBA00022519"/>
    </source>
</evidence>
<keyword evidence="7" id="KW-0997">Cell inner membrane</keyword>
<evidence type="ECO:0000256" key="5">
    <source>
        <dbReference type="ARBA" id="ARBA00022448"/>
    </source>
</evidence>
<dbReference type="Proteomes" id="UP000254031">
    <property type="component" value="Unassembled WGS sequence"/>
</dbReference>
<dbReference type="NCBIfam" id="TIGR01727">
    <property type="entry name" value="oligo_HPY"/>
    <property type="match status" value="1"/>
</dbReference>
<comment type="catalytic activity">
    <reaction evidence="12">
        <text>ATP + H2O + proteinSide 1 = ADP + phosphate + proteinSide 2.</text>
        <dbReference type="EC" id="7.4.2.5"/>
    </reaction>
</comment>
<reference evidence="14 16" key="1">
    <citation type="submission" date="2018-06" db="EMBL/GenBank/DDBJ databases">
        <authorList>
            <consortium name="Pathogen Informatics"/>
            <person name="Doyle S."/>
        </authorList>
    </citation>
    <scope>NUCLEOTIDE SEQUENCE [LARGE SCALE GENOMIC DNA]</scope>
    <source>
        <strain evidence="14 16">NCTC9380</strain>
    </source>
</reference>
<dbReference type="InterPro" id="IPR003593">
    <property type="entry name" value="AAA+_ATPase"/>
</dbReference>
<evidence type="ECO:0000256" key="3">
    <source>
        <dbReference type="ARBA" id="ARBA00012048"/>
    </source>
</evidence>
<dbReference type="PROSITE" id="PS50893">
    <property type="entry name" value="ABC_TRANSPORTER_2"/>
    <property type="match status" value="1"/>
</dbReference>
<dbReference type="InterPro" id="IPR050388">
    <property type="entry name" value="ABC_Ni/Peptide_Import"/>
</dbReference>
<proteinExistence type="inferred from homology"/>
<dbReference type="EMBL" id="UGPL01000007">
    <property type="protein sequence ID" value="STY91729.1"/>
    <property type="molecule type" value="Genomic_DNA"/>
</dbReference>
<dbReference type="GO" id="GO:0005886">
    <property type="term" value="C:plasma membrane"/>
    <property type="evidence" value="ECO:0007669"/>
    <property type="project" value="UniProtKB-SubCell"/>
</dbReference>
<evidence type="ECO:0000313" key="16">
    <source>
        <dbReference type="Proteomes" id="UP000254031"/>
    </source>
</evidence>
<evidence type="ECO:0000256" key="8">
    <source>
        <dbReference type="ARBA" id="ARBA00022741"/>
    </source>
</evidence>
<accession>A0A378MYS7</accession>
<comment type="subcellular location">
    <subcellularLocation>
        <location evidence="1">Cell inner membrane</location>
        <topology evidence="1">Peripheral membrane protein</topology>
    </subcellularLocation>
</comment>
<dbReference type="PANTHER" id="PTHR43297">
    <property type="entry name" value="OLIGOPEPTIDE TRANSPORT ATP-BINDING PROTEIN APPD"/>
    <property type="match status" value="1"/>
</dbReference>
<keyword evidence="9 14" id="KW-0067">ATP-binding</keyword>
<protein>
    <recommendedName>
        <fullName evidence="4">Leukotoxin translocation ATP-binding protein LktB</fullName>
        <ecNumber evidence="3">7.4.2.5</ecNumber>
    </recommendedName>
</protein>
<keyword evidence="6" id="KW-1003">Cell membrane</keyword>
<keyword evidence="10" id="KW-0472">Membrane</keyword>
<dbReference type="SMART" id="SM00382">
    <property type="entry name" value="AAA"/>
    <property type="match status" value="1"/>
</dbReference>
<feature type="domain" description="ABC transporter" evidence="13">
    <location>
        <begin position="6"/>
        <end position="256"/>
    </location>
</feature>
<evidence type="ECO:0000256" key="2">
    <source>
        <dbReference type="ARBA" id="ARBA00005417"/>
    </source>
</evidence>
<evidence type="ECO:0000256" key="12">
    <source>
        <dbReference type="ARBA" id="ARBA00034068"/>
    </source>
</evidence>
<evidence type="ECO:0000256" key="9">
    <source>
        <dbReference type="ARBA" id="ARBA00022840"/>
    </source>
</evidence>
<evidence type="ECO:0000313" key="14">
    <source>
        <dbReference type="EMBL" id="STY58673.1"/>
    </source>
</evidence>
<comment type="similarity">
    <text evidence="2">Belongs to the ABC transporter superfamily.</text>
</comment>
<keyword evidence="5" id="KW-0813">Transport</keyword>
<gene>
    <name evidence="14" type="primary">gsiA_1</name>
    <name evidence="15" type="synonym">gsiA_9</name>
    <name evidence="14" type="ORF">NCTC9380_00091</name>
    <name evidence="15" type="ORF">NCTC9380_02983</name>
</gene>
<dbReference type="Gene3D" id="3.40.50.300">
    <property type="entry name" value="P-loop containing nucleotide triphosphate hydrolases"/>
    <property type="match status" value="1"/>
</dbReference>
<evidence type="ECO:0000313" key="15">
    <source>
        <dbReference type="EMBL" id="STY91729.1"/>
    </source>
</evidence>
<evidence type="ECO:0000256" key="10">
    <source>
        <dbReference type="ARBA" id="ARBA00023136"/>
    </source>
</evidence>
<dbReference type="RefSeq" id="WP_020824094.1">
    <property type="nucleotide sequence ID" value="NZ_CP017484.1"/>
</dbReference>
<dbReference type="GO" id="GO:0005524">
    <property type="term" value="F:ATP binding"/>
    <property type="evidence" value="ECO:0007669"/>
    <property type="project" value="UniProtKB-KW"/>
</dbReference>
<dbReference type="CDD" id="cd03257">
    <property type="entry name" value="ABC_NikE_OppD_transporters"/>
    <property type="match status" value="1"/>
</dbReference>